<evidence type="ECO:0000256" key="3">
    <source>
        <dbReference type="ARBA" id="ARBA00022989"/>
    </source>
</evidence>
<dbReference type="PANTHER" id="PTHR14255:SF3">
    <property type="entry name" value="SULFITE EXPORTER TAUE_SAFE FAMILY PROTEIN 5-RELATED"/>
    <property type="match status" value="1"/>
</dbReference>
<keyword evidence="3 5" id="KW-1133">Transmembrane helix</keyword>
<comment type="subcellular location">
    <subcellularLocation>
        <location evidence="1">Membrane</location>
        <topology evidence="1">Multi-pass membrane protein</topology>
    </subcellularLocation>
</comment>
<feature type="transmembrane region" description="Helical" evidence="5">
    <location>
        <begin position="315"/>
        <end position="340"/>
    </location>
</feature>
<feature type="transmembrane region" description="Helical" evidence="5">
    <location>
        <begin position="143"/>
        <end position="160"/>
    </location>
</feature>
<dbReference type="PANTHER" id="PTHR14255">
    <property type="entry name" value="CEREBLON"/>
    <property type="match status" value="1"/>
</dbReference>
<dbReference type="EMBL" id="JAKCXM010000002">
    <property type="protein sequence ID" value="KAJ0409974.1"/>
    <property type="molecule type" value="Genomic_DNA"/>
</dbReference>
<protein>
    <recommendedName>
        <fullName evidence="9">Sulfite exporter TauE/SafE</fullName>
    </recommendedName>
</protein>
<dbReference type="GO" id="GO:0016567">
    <property type="term" value="P:protein ubiquitination"/>
    <property type="evidence" value="ECO:0007669"/>
    <property type="project" value="TreeGrafter"/>
</dbReference>
<reference evidence="7" key="1">
    <citation type="submission" date="2021-12" db="EMBL/GenBank/DDBJ databases">
        <title>Prjna785345.</title>
        <authorList>
            <person name="Rujirawat T."/>
            <person name="Krajaejun T."/>
        </authorList>
    </citation>
    <scope>NUCLEOTIDE SEQUENCE</scope>
    <source>
        <strain evidence="7">Pi057C3</strain>
    </source>
</reference>
<evidence type="ECO:0000256" key="5">
    <source>
        <dbReference type="SAM" id="Phobius"/>
    </source>
</evidence>
<dbReference type="GO" id="GO:0031464">
    <property type="term" value="C:Cul4A-RING E3 ubiquitin ligase complex"/>
    <property type="evidence" value="ECO:0007669"/>
    <property type="project" value="TreeGrafter"/>
</dbReference>
<feature type="transmembrane region" description="Helical" evidence="5">
    <location>
        <begin position="383"/>
        <end position="406"/>
    </location>
</feature>
<dbReference type="Proteomes" id="UP001209570">
    <property type="component" value="Unassembled WGS sequence"/>
</dbReference>
<feature type="transmembrane region" description="Helical" evidence="5">
    <location>
        <begin position="241"/>
        <end position="260"/>
    </location>
</feature>
<evidence type="ECO:0000256" key="2">
    <source>
        <dbReference type="ARBA" id="ARBA00022692"/>
    </source>
</evidence>
<feature type="transmembrane region" description="Helical" evidence="5">
    <location>
        <begin position="413"/>
        <end position="435"/>
    </location>
</feature>
<evidence type="ECO:0000313" key="7">
    <source>
        <dbReference type="EMBL" id="KAJ0409974.1"/>
    </source>
</evidence>
<sequence>MRSLRRWAVALLVASQQCGAMASAAATASKEDVRPLADISAPQALAVLFIALGLALASAGGIGGGTIIVPTLVLAMGFDIKFATPSSNFIIMGGAVANAIFNLRKRHPYADRPLVDPDICLAMIPSMMGGAVIGAFFSKLLPSYVISILLVLLLGLAGVRTTQKGLRLHRAEVAKRALPDASEPHGPTRGTSPASFHALQSPAVDSGAAVDVDTYEHVKSREQQVQEIMAYERRFNWRKHALLVLCYLGIVAATVGGALLPCGGVAYWVLLWAEIPWVACFTGLFIVYMTKQQALKRSIDYPATAGDIVWTRRTVLFFPVGCTIAGVVAGLFGVGGAIIAGPLMLEMGVLPEVASSTSALLVLYSSAAASAKFALFDQIVWDWSALLCGVAFVVTMVAQVGILGYVRRTGRQSIIVFCVAVTVCVGACLMAYSAVRTTVRDAGESFSIQFCPT</sequence>
<comment type="caution">
    <text evidence="7">The sequence shown here is derived from an EMBL/GenBank/DDBJ whole genome shotgun (WGS) entry which is preliminary data.</text>
</comment>
<dbReference type="Pfam" id="PF01925">
    <property type="entry name" value="TauE"/>
    <property type="match status" value="2"/>
</dbReference>
<feature type="chain" id="PRO_5042225411" description="Sulfite exporter TauE/SafE" evidence="6">
    <location>
        <begin position="23"/>
        <end position="453"/>
    </location>
</feature>
<evidence type="ECO:0000256" key="4">
    <source>
        <dbReference type="ARBA" id="ARBA00023136"/>
    </source>
</evidence>
<dbReference type="GO" id="GO:0016020">
    <property type="term" value="C:membrane"/>
    <property type="evidence" value="ECO:0007669"/>
    <property type="project" value="UniProtKB-SubCell"/>
</dbReference>
<keyword evidence="8" id="KW-1185">Reference proteome</keyword>
<keyword evidence="2 5" id="KW-0812">Transmembrane</keyword>
<evidence type="ECO:0000313" key="8">
    <source>
        <dbReference type="Proteomes" id="UP001209570"/>
    </source>
</evidence>
<evidence type="ECO:0000256" key="1">
    <source>
        <dbReference type="ARBA" id="ARBA00004141"/>
    </source>
</evidence>
<feature type="signal peptide" evidence="6">
    <location>
        <begin position="1"/>
        <end position="22"/>
    </location>
</feature>
<accession>A0AAD5QD67</accession>
<name>A0AAD5QD67_PYTIN</name>
<feature type="transmembrane region" description="Helical" evidence="5">
    <location>
        <begin position="266"/>
        <end position="288"/>
    </location>
</feature>
<evidence type="ECO:0008006" key="9">
    <source>
        <dbReference type="Google" id="ProtNLM"/>
    </source>
</evidence>
<keyword evidence="6" id="KW-0732">Signal</keyword>
<dbReference type="InterPro" id="IPR002781">
    <property type="entry name" value="TM_pro_TauE-like"/>
</dbReference>
<gene>
    <name evidence="7" type="ORF">P43SY_005868</name>
</gene>
<dbReference type="AlphaFoldDB" id="A0AAD5QD67"/>
<keyword evidence="4 5" id="KW-0472">Membrane</keyword>
<organism evidence="7 8">
    <name type="scientific">Pythium insidiosum</name>
    <name type="common">Pythiosis disease agent</name>
    <dbReference type="NCBI Taxonomy" id="114742"/>
    <lineage>
        <taxon>Eukaryota</taxon>
        <taxon>Sar</taxon>
        <taxon>Stramenopiles</taxon>
        <taxon>Oomycota</taxon>
        <taxon>Peronosporomycetes</taxon>
        <taxon>Pythiales</taxon>
        <taxon>Pythiaceae</taxon>
        <taxon>Pythium</taxon>
    </lineage>
</organism>
<feature type="transmembrane region" description="Helical" evidence="5">
    <location>
        <begin position="114"/>
        <end position="137"/>
    </location>
</feature>
<proteinExistence type="predicted"/>
<feature type="transmembrane region" description="Helical" evidence="5">
    <location>
        <begin position="44"/>
        <end position="75"/>
    </location>
</feature>
<evidence type="ECO:0000256" key="6">
    <source>
        <dbReference type="SAM" id="SignalP"/>
    </source>
</evidence>